<evidence type="ECO:0000313" key="2">
    <source>
        <dbReference type="EMBL" id="QHQ26359.1"/>
    </source>
</evidence>
<sequence length="65" mass="7481">MISIARLLKEKSPSPQDNKGWLELPNGQRFQPTPAQAYFAPWSKKPYMPAPKKRRWFARLIGIAA</sequence>
<organism evidence="2 3">
    <name type="scientific">Pectobacterium parvum</name>
    <dbReference type="NCBI Taxonomy" id="2778550"/>
    <lineage>
        <taxon>Bacteria</taxon>
        <taxon>Pseudomonadati</taxon>
        <taxon>Pseudomonadota</taxon>
        <taxon>Gammaproteobacteria</taxon>
        <taxon>Enterobacterales</taxon>
        <taxon>Pectobacteriaceae</taxon>
        <taxon>Pectobacterium</taxon>
    </lineage>
</organism>
<reference evidence="3" key="1">
    <citation type="submission" date="2019-11" db="EMBL/GenBank/DDBJ databases">
        <authorList>
            <person name="Jee S."/>
        </authorList>
    </citation>
    <scope>NUCLEOTIDE SEQUENCE [LARGE SCALE GENOMIC DNA]</scope>
    <source>
        <strain evidence="3">PZ1</strain>
    </source>
</reference>
<accession>A0AAP9ING2</accession>
<dbReference type="Proteomes" id="UP001617714">
    <property type="component" value="Unassembled WGS sequence"/>
</dbReference>
<reference evidence="2" key="2">
    <citation type="journal article" date="2022" name="Plant Pathol J">
        <title>Comparative Genomic Analysis of Pathogenic Factors of Pectobacterium Species Isolated in South Korea Using Whole-Genome Sequencing.</title>
        <authorList>
            <person name="Jee S."/>
            <person name="Kang I.J."/>
            <person name="Bak G."/>
            <person name="Kang S."/>
            <person name="Lee J."/>
            <person name="Heu S."/>
            <person name="Hwang I."/>
        </authorList>
    </citation>
    <scope>NUCLEOTIDE SEQUENCE</scope>
    <source>
        <strain evidence="2">PZ1</strain>
    </source>
</reference>
<dbReference type="EMBL" id="JBIXKD010000003">
    <property type="protein sequence ID" value="MFJ5320389.1"/>
    <property type="molecule type" value="Genomic_DNA"/>
</dbReference>
<proteinExistence type="predicted"/>
<name>A0AAP9ING2_9GAMM</name>
<protein>
    <submittedName>
        <fullName evidence="1">Phage filamentation protein Fil family protein</fullName>
    </submittedName>
</protein>
<dbReference type="Proteomes" id="UP000464054">
    <property type="component" value="Chromosome"/>
</dbReference>
<dbReference type="InterPro" id="IPR021221">
    <property type="entry name" value="Fil"/>
</dbReference>
<dbReference type="RefSeq" id="WP_161547108.1">
    <property type="nucleotide sequence ID" value="NZ_CP046377.1"/>
</dbReference>
<reference evidence="1 4" key="3">
    <citation type="submission" date="2024-10" db="EMBL/GenBank/DDBJ databases">
        <authorList>
            <person name="Lu C.-H."/>
        </authorList>
    </citation>
    <scope>NUCLEOTIDE SEQUENCE [LARGE SCALE GENOMIC DNA]</scope>
    <source>
        <strain evidence="1 4">22QBSP01-2</strain>
    </source>
</reference>
<dbReference type="Pfam" id="PF10893">
    <property type="entry name" value="Phage_186_Fil"/>
    <property type="match status" value="1"/>
</dbReference>
<dbReference type="AlphaFoldDB" id="A0AAP9ING2"/>
<keyword evidence="4" id="KW-1185">Reference proteome</keyword>
<evidence type="ECO:0000313" key="1">
    <source>
        <dbReference type="EMBL" id="MFJ5320389.1"/>
    </source>
</evidence>
<evidence type="ECO:0000313" key="3">
    <source>
        <dbReference type="Proteomes" id="UP000464054"/>
    </source>
</evidence>
<evidence type="ECO:0000313" key="4">
    <source>
        <dbReference type="Proteomes" id="UP001617714"/>
    </source>
</evidence>
<dbReference type="EMBL" id="CP046377">
    <property type="protein sequence ID" value="QHQ26359.1"/>
    <property type="molecule type" value="Genomic_DNA"/>
</dbReference>
<gene>
    <name evidence="1" type="ORF">ACIPSN_03195</name>
    <name evidence="2" type="ORF">GMX10_21755</name>
</gene>